<organism evidence="2 3">
    <name type="scientific">Xylaria bambusicola</name>
    <dbReference type="NCBI Taxonomy" id="326684"/>
    <lineage>
        <taxon>Eukaryota</taxon>
        <taxon>Fungi</taxon>
        <taxon>Dikarya</taxon>
        <taxon>Ascomycota</taxon>
        <taxon>Pezizomycotina</taxon>
        <taxon>Sordariomycetes</taxon>
        <taxon>Xylariomycetidae</taxon>
        <taxon>Xylariales</taxon>
        <taxon>Xylariaceae</taxon>
        <taxon>Xylaria</taxon>
    </lineage>
</organism>
<accession>A0AAN7YYV0</accession>
<dbReference type="EMBL" id="JAWHQM010000017">
    <property type="protein sequence ID" value="KAK5630725.1"/>
    <property type="molecule type" value="Genomic_DNA"/>
</dbReference>
<protein>
    <submittedName>
        <fullName evidence="2">Uncharacterized protein</fullName>
    </submittedName>
</protein>
<gene>
    <name evidence="2" type="ORF">RRF57_006440</name>
</gene>
<feature type="compositionally biased region" description="Polar residues" evidence="1">
    <location>
        <begin position="38"/>
        <end position="51"/>
    </location>
</feature>
<comment type="caution">
    <text evidence="2">The sequence shown here is derived from an EMBL/GenBank/DDBJ whole genome shotgun (WGS) entry which is preliminary data.</text>
</comment>
<reference evidence="2 3" key="1">
    <citation type="submission" date="2023-10" db="EMBL/GenBank/DDBJ databases">
        <title>Draft genome sequence of Xylaria bambusicola isolate GMP-LS, the root and basal stem rot pathogen of sugarcane in Indonesia.</title>
        <authorList>
            <person name="Selvaraj P."/>
            <person name="Muralishankar V."/>
            <person name="Muruganantham S."/>
            <person name="Sp S."/>
            <person name="Haryani S."/>
            <person name="Lau K.J.X."/>
            <person name="Naqvi N.I."/>
        </authorList>
    </citation>
    <scope>NUCLEOTIDE SEQUENCE [LARGE SCALE GENOMIC DNA]</scope>
    <source>
        <strain evidence="2">GMP-LS</strain>
    </source>
</reference>
<name>A0AAN7YYV0_9PEZI</name>
<dbReference type="Proteomes" id="UP001305414">
    <property type="component" value="Unassembled WGS sequence"/>
</dbReference>
<sequence>MALSILLTRRRSNAGKWEVIGQRDARLKKNQGKAEAKNPQNQKTGGPSNDQVVREIPQAPSSRM</sequence>
<keyword evidence="3" id="KW-1185">Reference proteome</keyword>
<feature type="compositionally biased region" description="Basic and acidic residues" evidence="1">
    <location>
        <begin position="21"/>
        <end position="36"/>
    </location>
</feature>
<feature type="region of interest" description="Disordered" evidence="1">
    <location>
        <begin position="19"/>
        <end position="64"/>
    </location>
</feature>
<dbReference type="AlphaFoldDB" id="A0AAN7YYV0"/>
<evidence type="ECO:0000313" key="2">
    <source>
        <dbReference type="EMBL" id="KAK5630725.1"/>
    </source>
</evidence>
<proteinExistence type="predicted"/>
<evidence type="ECO:0000256" key="1">
    <source>
        <dbReference type="SAM" id="MobiDB-lite"/>
    </source>
</evidence>
<evidence type="ECO:0000313" key="3">
    <source>
        <dbReference type="Proteomes" id="UP001305414"/>
    </source>
</evidence>